<dbReference type="GO" id="GO:1900449">
    <property type="term" value="P:regulation of glutamate receptor signaling pathway"/>
    <property type="evidence" value="ECO:0007669"/>
    <property type="project" value="InterPro"/>
</dbReference>
<reference evidence="2 3" key="1">
    <citation type="submission" date="2024-01" db="EMBL/GenBank/DDBJ databases">
        <authorList>
            <person name="Alioto T."/>
            <person name="Alioto T."/>
            <person name="Gomez Garrido J."/>
        </authorList>
    </citation>
    <scope>NUCLEOTIDE SEQUENCE [LARGE SCALE GENOMIC DNA]</scope>
</reference>
<name>A0AAV1PS55_SCOSC</name>
<gene>
    <name evidence="2" type="ORF">FSCOSCO3_A033014</name>
</gene>
<dbReference type="GO" id="GO:0099072">
    <property type="term" value="P:regulation of postsynaptic membrane neurotransmitter receptor levels"/>
    <property type="evidence" value="ECO:0007669"/>
    <property type="project" value="TreeGrafter"/>
</dbReference>
<evidence type="ECO:0000313" key="3">
    <source>
        <dbReference type="Proteomes" id="UP001314229"/>
    </source>
</evidence>
<dbReference type="PANTHER" id="PTHR46902">
    <property type="entry name" value="DOMON DOMAIN-CONTAINING PROTEIN FRRS1L"/>
    <property type="match status" value="1"/>
</dbReference>
<organism evidence="2 3">
    <name type="scientific">Scomber scombrus</name>
    <name type="common">Atlantic mackerel</name>
    <name type="synonym">Scomber vernalis</name>
    <dbReference type="NCBI Taxonomy" id="13677"/>
    <lineage>
        <taxon>Eukaryota</taxon>
        <taxon>Metazoa</taxon>
        <taxon>Chordata</taxon>
        <taxon>Craniata</taxon>
        <taxon>Vertebrata</taxon>
        <taxon>Euteleostomi</taxon>
        <taxon>Actinopterygii</taxon>
        <taxon>Neopterygii</taxon>
        <taxon>Teleostei</taxon>
        <taxon>Neoteleostei</taxon>
        <taxon>Acanthomorphata</taxon>
        <taxon>Pelagiaria</taxon>
        <taxon>Scombriformes</taxon>
        <taxon>Scombridae</taxon>
        <taxon>Scomber</taxon>
    </lineage>
</organism>
<dbReference type="PANTHER" id="PTHR46902:SF1">
    <property type="entry name" value="DOMON DOMAIN-CONTAINING PROTEIN FRRS1L"/>
    <property type="match status" value="1"/>
</dbReference>
<proteinExistence type="predicted"/>
<evidence type="ECO:0000313" key="2">
    <source>
        <dbReference type="EMBL" id="CAK6974796.1"/>
    </source>
</evidence>
<dbReference type="EMBL" id="CAWUFR010000272">
    <property type="protein sequence ID" value="CAK6974796.1"/>
    <property type="molecule type" value="Genomic_DNA"/>
</dbReference>
<dbReference type="InterPro" id="IPR042789">
    <property type="entry name" value="FRRS1L"/>
</dbReference>
<feature type="chain" id="PRO_5043763139" evidence="1">
    <location>
        <begin position="23"/>
        <end position="242"/>
    </location>
</feature>
<keyword evidence="1" id="KW-0732">Signal</keyword>
<feature type="signal peptide" evidence="1">
    <location>
        <begin position="1"/>
        <end position="22"/>
    </location>
</feature>
<evidence type="ECO:0000256" key="1">
    <source>
        <dbReference type="SAM" id="SignalP"/>
    </source>
</evidence>
<comment type="caution">
    <text evidence="2">The sequence shown here is derived from an EMBL/GenBank/DDBJ whole genome shotgun (WGS) entry which is preliminary data.</text>
</comment>
<dbReference type="AlphaFoldDB" id="A0AAV1PS55"/>
<sequence>MERVLTLFVAALMVYMAPGIQGTEHLSFANNTQVSNFTRQSCGVTELCVETPDDCDPAGNSSCLFAAINASIPMAPNGTDLAIKLSGESMGYIGLGLTVNSSEGSTMLFICAQNSSSNGTFFFRTMQRNNVNTTDALTPSERTVTEIRGWVKDKMIRCEFNIPDVNATSTRSSHATTFTILLGTGTFDGNTLSPFNVSLDSGPLNLRDPTSNVVTTTSGRAPTSAANAVLLLLSVLSLSVML</sequence>
<protein>
    <submittedName>
        <fullName evidence="2">Ferric-chelate reductase 1</fullName>
    </submittedName>
</protein>
<accession>A0AAV1PS55</accession>
<keyword evidence="3" id="KW-1185">Reference proteome</keyword>
<dbReference type="Proteomes" id="UP001314229">
    <property type="component" value="Unassembled WGS sequence"/>
</dbReference>